<dbReference type="InterPro" id="IPR058051">
    <property type="entry name" value="Znf_RING_synoviolin"/>
</dbReference>
<keyword evidence="14 17" id="KW-0472">Membrane</keyword>
<evidence type="ECO:0000259" key="18">
    <source>
        <dbReference type="PROSITE" id="PS50089"/>
    </source>
</evidence>
<dbReference type="PROSITE" id="PS50089">
    <property type="entry name" value="ZF_RING_2"/>
    <property type="match status" value="1"/>
</dbReference>
<dbReference type="InterPro" id="IPR057992">
    <property type="entry name" value="TPR_SYVN1_N"/>
</dbReference>
<evidence type="ECO:0000256" key="14">
    <source>
        <dbReference type="ARBA" id="ARBA00023136"/>
    </source>
</evidence>
<feature type="compositionally biased region" description="Pro residues" evidence="16">
    <location>
        <begin position="204"/>
        <end position="228"/>
    </location>
</feature>
<keyword evidence="20" id="KW-1185">Reference proteome</keyword>
<evidence type="ECO:0000256" key="5">
    <source>
        <dbReference type="ARBA" id="ARBA00012483"/>
    </source>
</evidence>
<keyword evidence="13 17" id="KW-1133">Transmembrane helix</keyword>
<comment type="pathway">
    <text evidence="3">Protein modification; protein ubiquitination.</text>
</comment>
<evidence type="ECO:0000256" key="4">
    <source>
        <dbReference type="ARBA" id="ARBA00010089"/>
    </source>
</evidence>
<evidence type="ECO:0000256" key="11">
    <source>
        <dbReference type="ARBA" id="ARBA00022824"/>
    </source>
</evidence>
<evidence type="ECO:0000256" key="16">
    <source>
        <dbReference type="SAM" id="MobiDB-lite"/>
    </source>
</evidence>
<gene>
    <name evidence="19" type="ORF">TPAB3V08_LOCUS8962</name>
</gene>
<accession>A0ABN7P7T3</accession>
<evidence type="ECO:0000256" key="7">
    <source>
        <dbReference type="ARBA" id="ARBA00022692"/>
    </source>
</evidence>
<comment type="subcellular location">
    <subcellularLocation>
        <location evidence="2">Endoplasmic reticulum membrane</location>
        <topology evidence="2">Multi-pass membrane protein</topology>
    </subcellularLocation>
</comment>
<keyword evidence="8" id="KW-0479">Metal-binding</keyword>
<dbReference type="Gene3D" id="3.30.40.10">
    <property type="entry name" value="Zinc/RING finger domain, C3HC4 (zinc finger)"/>
    <property type="match status" value="1"/>
</dbReference>
<evidence type="ECO:0000256" key="10">
    <source>
        <dbReference type="ARBA" id="ARBA00022786"/>
    </source>
</evidence>
<organism evidence="19 20">
    <name type="scientific">Timema podura</name>
    <name type="common">Walking stick</name>
    <dbReference type="NCBI Taxonomy" id="61482"/>
    <lineage>
        <taxon>Eukaryota</taxon>
        <taxon>Metazoa</taxon>
        <taxon>Ecdysozoa</taxon>
        <taxon>Arthropoda</taxon>
        <taxon>Hexapoda</taxon>
        <taxon>Insecta</taxon>
        <taxon>Pterygota</taxon>
        <taxon>Neoptera</taxon>
        <taxon>Polyneoptera</taxon>
        <taxon>Phasmatodea</taxon>
        <taxon>Timematodea</taxon>
        <taxon>Timematoidea</taxon>
        <taxon>Timematidae</taxon>
        <taxon>Timema</taxon>
    </lineage>
</organism>
<evidence type="ECO:0000256" key="17">
    <source>
        <dbReference type="SAM" id="Phobius"/>
    </source>
</evidence>
<protein>
    <recommendedName>
        <fullName evidence="5">RING-type E3 ubiquitin transferase</fullName>
        <ecNumber evidence="5">2.3.2.27</ecNumber>
    </recommendedName>
</protein>
<dbReference type="PANTHER" id="PTHR22763">
    <property type="entry name" value="RING ZINC FINGER PROTEIN"/>
    <property type="match status" value="1"/>
</dbReference>
<evidence type="ECO:0000256" key="9">
    <source>
        <dbReference type="ARBA" id="ARBA00022771"/>
    </source>
</evidence>
<comment type="caution">
    <text evidence="19">The sequence shown here is derived from an EMBL/GenBank/DDBJ whole genome shotgun (WGS) entry which is preliminary data.</text>
</comment>
<comment type="similarity">
    <text evidence="4">Belongs to the HRD1 family.</text>
</comment>
<dbReference type="Pfam" id="PF13639">
    <property type="entry name" value="zf-RING_2"/>
    <property type="match status" value="1"/>
</dbReference>
<evidence type="ECO:0000256" key="8">
    <source>
        <dbReference type="ARBA" id="ARBA00022723"/>
    </source>
</evidence>
<feature type="domain" description="RING-type" evidence="18">
    <location>
        <begin position="158"/>
        <end position="197"/>
    </location>
</feature>
<keyword evidence="10" id="KW-0833">Ubl conjugation pathway</keyword>
<dbReference type="InterPro" id="IPR013083">
    <property type="entry name" value="Znf_RING/FYVE/PHD"/>
</dbReference>
<dbReference type="EMBL" id="CAJPIN010018171">
    <property type="protein sequence ID" value="CAG2062009.1"/>
    <property type="molecule type" value="Genomic_DNA"/>
</dbReference>
<feature type="non-terminal residue" evidence="19">
    <location>
        <position position="1"/>
    </location>
</feature>
<evidence type="ECO:0000256" key="6">
    <source>
        <dbReference type="ARBA" id="ARBA00022679"/>
    </source>
</evidence>
<dbReference type="EC" id="2.3.2.27" evidence="5"/>
<keyword evidence="11" id="KW-0256">Endoplasmic reticulum</keyword>
<dbReference type="Pfam" id="PF25563">
    <property type="entry name" value="TPR_SYVN1_N"/>
    <property type="match status" value="1"/>
</dbReference>
<dbReference type="CDD" id="cd16479">
    <property type="entry name" value="RING-H2_synoviolin"/>
    <property type="match status" value="1"/>
</dbReference>
<keyword evidence="9 15" id="KW-0863">Zinc-finger</keyword>
<dbReference type="SMART" id="SM00184">
    <property type="entry name" value="RING"/>
    <property type="match status" value="1"/>
</dbReference>
<dbReference type="InterPro" id="IPR001841">
    <property type="entry name" value="Znf_RING"/>
</dbReference>
<feature type="region of interest" description="Disordered" evidence="16">
    <location>
        <begin position="204"/>
        <end position="235"/>
    </location>
</feature>
<dbReference type="InterPro" id="IPR050731">
    <property type="entry name" value="HRD1_E3_ubiq-ligases"/>
</dbReference>
<evidence type="ECO:0000256" key="13">
    <source>
        <dbReference type="ARBA" id="ARBA00022989"/>
    </source>
</evidence>
<feature type="transmembrane region" description="Helical" evidence="17">
    <location>
        <begin position="39"/>
        <end position="61"/>
    </location>
</feature>
<evidence type="ECO:0000256" key="12">
    <source>
        <dbReference type="ARBA" id="ARBA00022833"/>
    </source>
</evidence>
<feature type="non-terminal residue" evidence="19">
    <location>
        <position position="254"/>
    </location>
</feature>
<name>A0ABN7P7T3_TIMPD</name>
<comment type="catalytic activity">
    <reaction evidence="1">
        <text>S-ubiquitinyl-[E2 ubiquitin-conjugating enzyme]-L-cysteine + [acceptor protein]-L-lysine = [E2 ubiquitin-conjugating enzyme]-L-cysteine + N(6)-ubiquitinyl-[acceptor protein]-L-lysine.</text>
        <dbReference type="EC" id="2.3.2.27"/>
    </reaction>
</comment>
<evidence type="ECO:0000256" key="2">
    <source>
        <dbReference type="ARBA" id="ARBA00004477"/>
    </source>
</evidence>
<evidence type="ECO:0000256" key="3">
    <source>
        <dbReference type="ARBA" id="ARBA00004906"/>
    </source>
</evidence>
<evidence type="ECO:0000256" key="15">
    <source>
        <dbReference type="PROSITE-ProRule" id="PRU00175"/>
    </source>
</evidence>
<reference evidence="19" key="1">
    <citation type="submission" date="2021-03" db="EMBL/GenBank/DDBJ databases">
        <authorList>
            <person name="Tran Van P."/>
        </authorList>
    </citation>
    <scope>NUCLEOTIDE SEQUENCE</scope>
</reference>
<dbReference type="Proteomes" id="UP001153148">
    <property type="component" value="Unassembled WGS sequence"/>
</dbReference>
<keyword evidence="7 17" id="KW-0812">Transmembrane</keyword>
<evidence type="ECO:0000313" key="20">
    <source>
        <dbReference type="Proteomes" id="UP001153148"/>
    </source>
</evidence>
<dbReference type="SUPFAM" id="SSF57850">
    <property type="entry name" value="RING/U-box"/>
    <property type="match status" value="1"/>
</dbReference>
<sequence>YRCTPSVFPALLTLLGALDLHFVGHAYQSTVTKGASVQLVFGFEYAILLTIIVNISIKYALHTVDLNSENPWENKTVFLLYTELVMGFFKVILYIAFVAIMVRIYTLPLFAFRPMYYTMRAFKKAFNDVILSRRAIRNMNTLYPDATPEELAAADNVCIICREEMVTASKKLPCNHIFHTSCLRSWFQRQQTCPTCRLNILRPPVPPSQGPGPQPAVPAPPPPPPPAAQPAAGAQIPPLGLLANVSTQNAIKNV</sequence>
<feature type="transmembrane region" description="Helical" evidence="17">
    <location>
        <begin position="6"/>
        <end position="27"/>
    </location>
</feature>
<proteinExistence type="inferred from homology"/>
<keyword evidence="12" id="KW-0862">Zinc</keyword>
<evidence type="ECO:0000313" key="19">
    <source>
        <dbReference type="EMBL" id="CAG2062009.1"/>
    </source>
</evidence>
<evidence type="ECO:0000256" key="1">
    <source>
        <dbReference type="ARBA" id="ARBA00000900"/>
    </source>
</evidence>
<keyword evidence="6" id="KW-0808">Transferase</keyword>
<dbReference type="PANTHER" id="PTHR22763:SF184">
    <property type="entry name" value="E3 UBIQUITIN-PROTEIN LIGASE SYNOVIOLIN"/>
    <property type="match status" value="1"/>
</dbReference>